<evidence type="ECO:0000313" key="2">
    <source>
        <dbReference type="Proteomes" id="UP000789920"/>
    </source>
</evidence>
<feature type="non-terminal residue" evidence="1">
    <location>
        <position position="1"/>
    </location>
</feature>
<reference evidence="1" key="1">
    <citation type="submission" date="2021-06" db="EMBL/GenBank/DDBJ databases">
        <authorList>
            <person name="Kallberg Y."/>
            <person name="Tangrot J."/>
            <person name="Rosling A."/>
        </authorList>
    </citation>
    <scope>NUCLEOTIDE SEQUENCE</scope>
    <source>
        <strain evidence="1">MA461A</strain>
    </source>
</reference>
<protein>
    <submittedName>
        <fullName evidence="1">10214_t:CDS:1</fullName>
    </submittedName>
</protein>
<comment type="caution">
    <text evidence="1">The sequence shown here is derived from an EMBL/GenBank/DDBJ whole genome shotgun (WGS) entry which is preliminary data.</text>
</comment>
<keyword evidence="2" id="KW-1185">Reference proteome</keyword>
<feature type="non-terminal residue" evidence="1">
    <location>
        <position position="407"/>
    </location>
</feature>
<gene>
    <name evidence="1" type="ORF">RPERSI_LOCUS16261</name>
</gene>
<dbReference type="Proteomes" id="UP000789920">
    <property type="component" value="Unassembled WGS sequence"/>
</dbReference>
<sequence>MADSNYIFEPKKQNVIADIQKTVNQIPRFSIEYVKSLFPIFAWIGRYNTTWLAGDLVAGITVGLVVIPQSMAYAKVAALPVEYGLYSSFVGVTIYCLFATSKDMTIGPTAVMSLIIGQTLTAIASNKDNAGYSNTTIAAAFSLLAGLIVLLFGLLRLGYIVRFVSNPVIAGFTTGSAVNITISQIAGLLGITGVNTRDSTYLVLGNTLGALGRTTIDAAAGLTCLFLLYAIKFGMVFLTTRYPNGKKTFFFISTLRNFFVVVVYTIIAYLLNIGKNTNPLSILKTVPSGLHDVGVKNLDSKLLSICAPYLPGICIVLVLEHIAIAKSFGRINDYRIEASQECIAIGATNCLGCLFSAYPATGSFSRSAIKSKSGVRTPIAGIFSGILVLLALYALTPAFYFIPNAAL</sequence>
<dbReference type="EMBL" id="CAJVQC010039959">
    <property type="protein sequence ID" value="CAG8769783.1"/>
    <property type="molecule type" value="Genomic_DNA"/>
</dbReference>
<proteinExistence type="predicted"/>
<organism evidence="1 2">
    <name type="scientific">Racocetra persica</name>
    <dbReference type="NCBI Taxonomy" id="160502"/>
    <lineage>
        <taxon>Eukaryota</taxon>
        <taxon>Fungi</taxon>
        <taxon>Fungi incertae sedis</taxon>
        <taxon>Mucoromycota</taxon>
        <taxon>Glomeromycotina</taxon>
        <taxon>Glomeromycetes</taxon>
        <taxon>Diversisporales</taxon>
        <taxon>Gigasporaceae</taxon>
        <taxon>Racocetra</taxon>
    </lineage>
</organism>
<name>A0ACA9QYL9_9GLOM</name>
<accession>A0ACA9QYL9</accession>
<evidence type="ECO:0000313" key="1">
    <source>
        <dbReference type="EMBL" id="CAG8769783.1"/>
    </source>
</evidence>